<accession>A0AA35TVW8</accession>
<keyword evidence="3" id="KW-1185">Reference proteome</keyword>
<gene>
    <name evidence="2" type="ORF">GBAR_LOCUS29527</name>
</gene>
<dbReference type="InterPro" id="IPR013022">
    <property type="entry name" value="Xyl_isomerase-like_TIM-brl"/>
</dbReference>
<organism evidence="2 3">
    <name type="scientific">Geodia barretti</name>
    <name type="common">Barrett's horny sponge</name>
    <dbReference type="NCBI Taxonomy" id="519541"/>
    <lineage>
        <taxon>Eukaryota</taxon>
        <taxon>Metazoa</taxon>
        <taxon>Porifera</taxon>
        <taxon>Demospongiae</taxon>
        <taxon>Heteroscleromorpha</taxon>
        <taxon>Tetractinellida</taxon>
        <taxon>Astrophorina</taxon>
        <taxon>Geodiidae</taxon>
        <taxon>Geodia</taxon>
    </lineage>
</organism>
<protein>
    <submittedName>
        <fullName evidence="2">Probable ketose 3-epimerase</fullName>
    </submittedName>
</protein>
<feature type="domain" description="Xylose isomerase-like TIM barrel" evidence="1">
    <location>
        <begin position="25"/>
        <end position="276"/>
    </location>
</feature>
<dbReference type="Gene3D" id="3.20.20.150">
    <property type="entry name" value="Divalent-metal-dependent TIM barrel enzymes"/>
    <property type="match status" value="1"/>
</dbReference>
<sequence>MPKFGVNLLLWADKFDRETADLIPKVAEMGFDGVEIPIFDPDTVDIPYTQALLKDTGLETIGCNIMAGDRNPIDEDPAIRENGRTYLKRTIEIVAELGADTLVGPMYSAVGKLVGRGRNQQEWDWCVEGLQDVCEFGGKHGVTLASEPLNRFETYFVNIAADAVKLCEAVDSPYFKVHLDTFHMNIEEKNQADAIIATGDFLHHIHCCENDRGTPGTGLVDWDGVFGALAKVNYDRWLVIESFTPAVKEIAAATCIWRDIAPSAESLAIDGLAFLKQKAAQYL</sequence>
<dbReference type="AlphaFoldDB" id="A0AA35TVW8"/>
<name>A0AA35TVW8_GEOBA</name>
<evidence type="ECO:0000313" key="2">
    <source>
        <dbReference type="EMBL" id="CAI8054021.1"/>
    </source>
</evidence>
<dbReference type="Proteomes" id="UP001174909">
    <property type="component" value="Unassembled WGS sequence"/>
</dbReference>
<dbReference type="EMBL" id="CASHTH010004135">
    <property type="protein sequence ID" value="CAI8054021.1"/>
    <property type="molecule type" value="Genomic_DNA"/>
</dbReference>
<dbReference type="InterPro" id="IPR036237">
    <property type="entry name" value="Xyl_isomerase-like_sf"/>
</dbReference>
<evidence type="ECO:0000313" key="3">
    <source>
        <dbReference type="Proteomes" id="UP001174909"/>
    </source>
</evidence>
<dbReference type="PANTHER" id="PTHR12110">
    <property type="entry name" value="HYDROXYPYRUVATE ISOMERASE"/>
    <property type="match status" value="1"/>
</dbReference>
<dbReference type="InterPro" id="IPR050312">
    <property type="entry name" value="IolE/XylAMocC-like"/>
</dbReference>
<reference evidence="2" key="1">
    <citation type="submission" date="2023-03" db="EMBL/GenBank/DDBJ databases">
        <authorList>
            <person name="Steffen K."/>
            <person name="Cardenas P."/>
        </authorList>
    </citation>
    <scope>NUCLEOTIDE SEQUENCE</scope>
</reference>
<comment type="caution">
    <text evidence="2">The sequence shown here is derived from an EMBL/GenBank/DDBJ whole genome shotgun (WGS) entry which is preliminary data.</text>
</comment>
<proteinExistence type="predicted"/>
<dbReference type="PANTHER" id="PTHR12110:SF41">
    <property type="entry name" value="INOSOSE DEHYDRATASE"/>
    <property type="match status" value="1"/>
</dbReference>
<dbReference type="SUPFAM" id="SSF51658">
    <property type="entry name" value="Xylose isomerase-like"/>
    <property type="match status" value="1"/>
</dbReference>
<dbReference type="Pfam" id="PF01261">
    <property type="entry name" value="AP_endonuc_2"/>
    <property type="match status" value="1"/>
</dbReference>
<evidence type="ECO:0000259" key="1">
    <source>
        <dbReference type="Pfam" id="PF01261"/>
    </source>
</evidence>